<dbReference type="InterPro" id="IPR050309">
    <property type="entry name" value="Type-B_Carboxylest/Lipase"/>
</dbReference>
<comment type="caution">
    <text evidence="2">The sequence shown here is derived from an EMBL/GenBank/DDBJ whole genome shotgun (WGS) entry which is preliminary data.</text>
</comment>
<protein>
    <recommendedName>
        <fullName evidence="1">Carboxylesterase type B domain-containing protein</fullName>
    </recommendedName>
</protein>
<sequence length="557" mass="60333">MQISHVQAGAVAALASRAVAQSTSALPLYNQTLTTAYGEIQGVPALNESCCSYIDGWDKVTVWRGIPFAADAGGANRFKAPQPYAGWNDTGLYVASEFKSGCPVGTEPFGTPDPTVDEDCLNLNIWSAQTNTSTKLPVMVWSYPAGGTNSWAMFDGSGMALQDVIVVTYNYRAGPYGWAASPELFVESGNTTTGNYGALDQMAAFQWVQDNIASFGGDPERVTAVGQSAGSAATYHLLNSPLAKGLIQGAIIESGVRDPRDPSASGVAEGYNNMTYSIELFEEFMSLCNVSSLEELRMNVSAATINEVSGFTNFANFRGTLDGYVFPVTYFERLALGPINDVPVMTGNTKDEDGAAPCTSSDDSTWNSTLLSTYGEFGEQFVEAYPVTNDEEACKQNNMLIRDAALVGTWNWQRLWFQNATSPVYTYFWDHAPPNQTKGAFHMSEITYIFNNLYNQLYPWEDVDYTIASTVNAYWANFIKTGNPNTGGSNTNGTFDVLPEWTPQNTSVAATFHLGPSNATNNGSFAVGYEQIPVADVAGTKVELITSFWNTRNDSAI</sequence>
<gene>
    <name evidence="2" type="ORF">N0V93_008847</name>
</gene>
<organism evidence="2 3">
    <name type="scientific">Gnomoniopsis smithogilvyi</name>
    <dbReference type="NCBI Taxonomy" id="1191159"/>
    <lineage>
        <taxon>Eukaryota</taxon>
        <taxon>Fungi</taxon>
        <taxon>Dikarya</taxon>
        <taxon>Ascomycota</taxon>
        <taxon>Pezizomycotina</taxon>
        <taxon>Sordariomycetes</taxon>
        <taxon>Sordariomycetidae</taxon>
        <taxon>Diaporthales</taxon>
        <taxon>Gnomoniaceae</taxon>
        <taxon>Gnomoniopsis</taxon>
    </lineage>
</organism>
<evidence type="ECO:0000259" key="1">
    <source>
        <dbReference type="Pfam" id="PF00135"/>
    </source>
</evidence>
<dbReference type="InterPro" id="IPR002018">
    <property type="entry name" value="CarbesteraseB"/>
</dbReference>
<dbReference type="Gene3D" id="3.40.50.1820">
    <property type="entry name" value="alpha/beta hydrolase"/>
    <property type="match status" value="1"/>
</dbReference>
<keyword evidence="3" id="KW-1185">Reference proteome</keyword>
<dbReference type="PANTHER" id="PTHR11559">
    <property type="entry name" value="CARBOXYLESTERASE"/>
    <property type="match status" value="1"/>
</dbReference>
<evidence type="ECO:0000313" key="2">
    <source>
        <dbReference type="EMBL" id="KAJ4388240.1"/>
    </source>
</evidence>
<proteinExistence type="predicted"/>
<evidence type="ECO:0000313" key="3">
    <source>
        <dbReference type="Proteomes" id="UP001140453"/>
    </source>
</evidence>
<dbReference type="EMBL" id="JAPEVB010000005">
    <property type="protein sequence ID" value="KAJ4388240.1"/>
    <property type="molecule type" value="Genomic_DNA"/>
</dbReference>
<dbReference type="SUPFAM" id="SSF53474">
    <property type="entry name" value="alpha/beta-Hydrolases"/>
    <property type="match status" value="1"/>
</dbReference>
<dbReference type="AlphaFoldDB" id="A0A9W8YQT1"/>
<accession>A0A9W8YQT1</accession>
<feature type="domain" description="Carboxylesterase type B" evidence="1">
    <location>
        <begin position="33"/>
        <end position="515"/>
    </location>
</feature>
<dbReference type="OrthoDB" id="408631at2759"/>
<name>A0A9W8YQT1_9PEZI</name>
<dbReference type="Pfam" id="PF00135">
    <property type="entry name" value="COesterase"/>
    <property type="match status" value="1"/>
</dbReference>
<dbReference type="InterPro" id="IPR029058">
    <property type="entry name" value="AB_hydrolase_fold"/>
</dbReference>
<reference evidence="2" key="1">
    <citation type="submission" date="2022-10" db="EMBL/GenBank/DDBJ databases">
        <title>Tapping the CABI collections for fungal endophytes: first genome assemblies for Collariella, Neodidymelliopsis, Ascochyta clinopodiicola, Didymella pomorum, Didymosphaeria variabile, Neocosmospora piperis and Neocucurbitaria cava.</title>
        <authorList>
            <person name="Hill R."/>
        </authorList>
    </citation>
    <scope>NUCLEOTIDE SEQUENCE</scope>
    <source>
        <strain evidence="2">IMI 355082</strain>
    </source>
</reference>
<dbReference type="Proteomes" id="UP001140453">
    <property type="component" value="Unassembled WGS sequence"/>
</dbReference>